<evidence type="ECO:0000313" key="2">
    <source>
        <dbReference type="Proteomes" id="UP000280501"/>
    </source>
</evidence>
<keyword evidence="2" id="KW-1185">Reference proteome</keyword>
<accession>A0A3N4YMV3</accession>
<proteinExistence type="predicted"/>
<dbReference type="EMBL" id="RKQZ01000001">
    <property type="protein sequence ID" value="RPF20776.1"/>
    <property type="molecule type" value="Genomic_DNA"/>
</dbReference>
<gene>
    <name evidence="1" type="ORF">EDD34_1381</name>
</gene>
<organism evidence="1 2">
    <name type="scientific">Myceligenerans xiligouense</name>
    <dbReference type="NCBI Taxonomy" id="253184"/>
    <lineage>
        <taxon>Bacteria</taxon>
        <taxon>Bacillati</taxon>
        <taxon>Actinomycetota</taxon>
        <taxon>Actinomycetes</taxon>
        <taxon>Micrococcales</taxon>
        <taxon>Promicromonosporaceae</taxon>
        <taxon>Myceligenerans</taxon>
    </lineage>
</organism>
<dbReference type="Pfam" id="PF13671">
    <property type="entry name" value="AAA_33"/>
    <property type="match status" value="1"/>
</dbReference>
<dbReference type="Proteomes" id="UP000280501">
    <property type="component" value="Unassembled WGS sequence"/>
</dbReference>
<dbReference type="InterPro" id="IPR027417">
    <property type="entry name" value="P-loop_NTPase"/>
</dbReference>
<name>A0A3N4YMV3_9MICO</name>
<dbReference type="Gene3D" id="3.40.50.300">
    <property type="entry name" value="P-loop containing nucleotide triphosphate hydrolases"/>
    <property type="match status" value="1"/>
</dbReference>
<evidence type="ECO:0000313" key="1">
    <source>
        <dbReference type="EMBL" id="RPF20776.1"/>
    </source>
</evidence>
<dbReference type="AlphaFoldDB" id="A0A3N4YMV3"/>
<reference evidence="1 2" key="1">
    <citation type="submission" date="2018-11" db="EMBL/GenBank/DDBJ databases">
        <title>Sequencing the genomes of 1000 actinobacteria strains.</title>
        <authorList>
            <person name="Klenk H.-P."/>
        </authorList>
    </citation>
    <scope>NUCLEOTIDE SEQUENCE [LARGE SCALE GENOMIC DNA]</scope>
    <source>
        <strain evidence="1 2">DSM 15700</strain>
    </source>
</reference>
<dbReference type="SUPFAM" id="SSF52540">
    <property type="entry name" value="P-loop containing nucleoside triphosphate hydrolases"/>
    <property type="match status" value="1"/>
</dbReference>
<comment type="caution">
    <text evidence="1">The sequence shown here is derived from an EMBL/GenBank/DDBJ whole genome shotgun (WGS) entry which is preliminary data.</text>
</comment>
<sequence>MGYRGLARQVRERFVALVREDRDVVLDLSFWSRETRDSYRRLLGECGVEPETFYVRTPRAVALARVAARAGAHRDDVVLTPEVATRYYDHPVLRPLRAADAGRGAAHRGGRRGCGGGVARVVRRSPLRHVHPCILPCKDFQGQLCLGSVSGR</sequence>
<protein>
    <submittedName>
        <fullName evidence="1">AAA domain-containing protein</fullName>
    </submittedName>
</protein>